<keyword evidence="3 6" id="KW-1133">Transmembrane helix</keyword>
<feature type="compositionally biased region" description="Polar residues" evidence="5">
    <location>
        <begin position="299"/>
        <end position="319"/>
    </location>
</feature>
<evidence type="ECO:0000256" key="6">
    <source>
        <dbReference type="SAM" id="Phobius"/>
    </source>
</evidence>
<feature type="region of interest" description="Disordered" evidence="5">
    <location>
        <begin position="220"/>
        <end position="239"/>
    </location>
</feature>
<dbReference type="GO" id="GO:0007189">
    <property type="term" value="P:adenylate cyclase-activating G protein-coupled receptor signaling pathway"/>
    <property type="evidence" value="ECO:0007669"/>
    <property type="project" value="TreeGrafter"/>
</dbReference>
<keyword evidence="2 6" id="KW-0812">Transmembrane</keyword>
<organism evidence="8 9">
    <name type="scientific">Canariomyces notabilis</name>
    <dbReference type="NCBI Taxonomy" id="2074819"/>
    <lineage>
        <taxon>Eukaryota</taxon>
        <taxon>Fungi</taxon>
        <taxon>Dikarya</taxon>
        <taxon>Ascomycota</taxon>
        <taxon>Pezizomycotina</taxon>
        <taxon>Sordariomycetes</taxon>
        <taxon>Sordariomycetidae</taxon>
        <taxon>Sordariales</taxon>
        <taxon>Chaetomiaceae</taxon>
        <taxon>Canariomyces</taxon>
    </lineage>
</organism>
<dbReference type="EMBL" id="MU853333">
    <property type="protein sequence ID" value="KAK4116622.1"/>
    <property type="molecule type" value="Genomic_DNA"/>
</dbReference>
<feature type="domain" description="G-protein coupled receptors family 2 profile 2" evidence="7">
    <location>
        <begin position="24"/>
        <end position="198"/>
    </location>
</feature>
<evidence type="ECO:0000256" key="1">
    <source>
        <dbReference type="ARBA" id="ARBA00004141"/>
    </source>
</evidence>
<feature type="transmembrane region" description="Helical" evidence="6">
    <location>
        <begin position="130"/>
        <end position="152"/>
    </location>
</feature>
<evidence type="ECO:0000313" key="9">
    <source>
        <dbReference type="Proteomes" id="UP001302812"/>
    </source>
</evidence>
<feature type="compositionally biased region" description="Polar residues" evidence="5">
    <location>
        <begin position="327"/>
        <end position="346"/>
    </location>
</feature>
<evidence type="ECO:0000256" key="3">
    <source>
        <dbReference type="ARBA" id="ARBA00022989"/>
    </source>
</evidence>
<comment type="subcellular location">
    <subcellularLocation>
        <location evidence="1">Membrane</location>
        <topology evidence="1">Multi-pass membrane protein</topology>
    </subcellularLocation>
</comment>
<dbReference type="Proteomes" id="UP001302812">
    <property type="component" value="Unassembled WGS sequence"/>
</dbReference>
<dbReference type="PANTHER" id="PTHR23112:SF0">
    <property type="entry name" value="TRANSMEMBRANE PROTEIN 116"/>
    <property type="match status" value="1"/>
</dbReference>
<comment type="caution">
    <text evidence="8">The sequence shown here is derived from an EMBL/GenBank/DDBJ whole genome shotgun (WGS) entry which is preliminary data.</text>
</comment>
<dbReference type="GeneID" id="89933166"/>
<feature type="transmembrane region" description="Helical" evidence="6">
    <location>
        <begin position="61"/>
        <end position="81"/>
    </location>
</feature>
<feature type="transmembrane region" description="Helical" evidence="6">
    <location>
        <begin position="106"/>
        <end position="123"/>
    </location>
</feature>
<reference evidence="8" key="2">
    <citation type="submission" date="2023-05" db="EMBL/GenBank/DDBJ databases">
        <authorList>
            <consortium name="Lawrence Berkeley National Laboratory"/>
            <person name="Steindorff A."/>
            <person name="Hensen N."/>
            <person name="Bonometti L."/>
            <person name="Westerberg I."/>
            <person name="Brannstrom I.O."/>
            <person name="Guillou S."/>
            <person name="Cros-Aarteil S."/>
            <person name="Calhoun S."/>
            <person name="Haridas S."/>
            <person name="Kuo A."/>
            <person name="Mondo S."/>
            <person name="Pangilinan J."/>
            <person name="Riley R."/>
            <person name="Labutti K."/>
            <person name="Andreopoulos B."/>
            <person name="Lipzen A."/>
            <person name="Chen C."/>
            <person name="Yanf M."/>
            <person name="Daum C."/>
            <person name="Ng V."/>
            <person name="Clum A."/>
            <person name="Ohm R."/>
            <person name="Martin F."/>
            <person name="Silar P."/>
            <person name="Natvig D."/>
            <person name="Lalanne C."/>
            <person name="Gautier V."/>
            <person name="Ament-Velasquez S.L."/>
            <person name="Kruys A."/>
            <person name="Hutchinson M.I."/>
            <person name="Powell A.J."/>
            <person name="Barry K."/>
            <person name="Miller A.N."/>
            <person name="Grigoriev I.V."/>
            <person name="Debuchy R."/>
            <person name="Gladieux P."/>
            <person name="Thoren M.H."/>
            <person name="Johannesson H."/>
        </authorList>
    </citation>
    <scope>NUCLEOTIDE SEQUENCE</scope>
    <source>
        <strain evidence="8">CBS 508.74</strain>
    </source>
</reference>
<name>A0AAN6TLG4_9PEZI</name>
<feature type="transmembrane region" description="Helical" evidence="6">
    <location>
        <begin position="373"/>
        <end position="392"/>
    </location>
</feature>
<sequence>MGNLKNVPGESGYMNLTVTERMTIQHVERFGASISLVGVILIFIAYGLFSRVRTIPNTFILFASIANVGASVACLIGYAGIVAGDSSALCQVQAFLLEMFMQSDPWWSFAMAVNVYMVFFMAYQPRYKHMWLYCLLCFGLPSLPALVCLFYAPGGRPIYGNATLWCWIADSHNQLRIFTYYLPIWMCTVLSAAVYVAVGCHVFHQRNQLRNLTLSNEGNDTSATALRRSSEMSQDHGSYGTATTVVHVTAELSDNETNSPSTPRAFIPPVPLKIKPVPPLHPWISHNEYGDVEKQISPTSKAAPTASPFNTALSTSITSAGGHETNSHQATGENNASRKTSIPKSRFVPSNSSVAWWHKFTAKLSNLDPVKLAYLRTSFVFAISILVTWTPSSINRVYALLYPARTSYTLNLASAVVLPLQGLWNGIIFAATTWSVLKEESWEFALRWVPGLGRAAAKRRLREDRASGVRYRGNWTVGSPDGGGVLGHGNSMRRCGSPEISGLTRVGTNQRSVGGNVRVFRGGSL</sequence>
<dbReference type="Pfam" id="PF00002">
    <property type="entry name" value="7tm_2"/>
    <property type="match status" value="1"/>
</dbReference>
<evidence type="ECO:0000313" key="8">
    <source>
        <dbReference type="EMBL" id="KAK4116622.1"/>
    </source>
</evidence>
<keyword evidence="9" id="KW-1185">Reference proteome</keyword>
<dbReference type="PROSITE" id="PS50261">
    <property type="entry name" value="G_PROTEIN_RECEP_F2_4"/>
    <property type="match status" value="1"/>
</dbReference>
<dbReference type="GO" id="GO:0005886">
    <property type="term" value="C:plasma membrane"/>
    <property type="evidence" value="ECO:0007669"/>
    <property type="project" value="TreeGrafter"/>
</dbReference>
<gene>
    <name evidence="8" type="ORF">N656DRAFT_261777</name>
</gene>
<feature type="transmembrane region" description="Helical" evidence="6">
    <location>
        <begin position="412"/>
        <end position="437"/>
    </location>
</feature>
<keyword evidence="4 6" id="KW-0472">Membrane</keyword>
<feature type="transmembrane region" description="Helical" evidence="6">
    <location>
        <begin position="180"/>
        <end position="203"/>
    </location>
</feature>
<evidence type="ECO:0000256" key="2">
    <source>
        <dbReference type="ARBA" id="ARBA00022692"/>
    </source>
</evidence>
<accession>A0AAN6TLG4</accession>
<evidence type="ECO:0000259" key="7">
    <source>
        <dbReference type="PROSITE" id="PS50261"/>
    </source>
</evidence>
<dbReference type="PANTHER" id="PTHR23112">
    <property type="entry name" value="G PROTEIN-COUPLED RECEPTOR 157-RELATED"/>
    <property type="match status" value="1"/>
</dbReference>
<proteinExistence type="predicted"/>
<dbReference type="InterPro" id="IPR000832">
    <property type="entry name" value="GPCR_2_secretin-like"/>
</dbReference>
<dbReference type="RefSeq" id="XP_064674192.1">
    <property type="nucleotide sequence ID" value="XM_064809043.1"/>
</dbReference>
<feature type="transmembrane region" description="Helical" evidence="6">
    <location>
        <begin position="30"/>
        <end position="49"/>
    </location>
</feature>
<reference evidence="8" key="1">
    <citation type="journal article" date="2023" name="Mol. Phylogenet. Evol.">
        <title>Genome-scale phylogeny and comparative genomics of the fungal order Sordariales.</title>
        <authorList>
            <person name="Hensen N."/>
            <person name="Bonometti L."/>
            <person name="Westerberg I."/>
            <person name="Brannstrom I.O."/>
            <person name="Guillou S."/>
            <person name="Cros-Aarteil S."/>
            <person name="Calhoun S."/>
            <person name="Haridas S."/>
            <person name="Kuo A."/>
            <person name="Mondo S."/>
            <person name="Pangilinan J."/>
            <person name="Riley R."/>
            <person name="LaButti K."/>
            <person name="Andreopoulos B."/>
            <person name="Lipzen A."/>
            <person name="Chen C."/>
            <person name="Yan M."/>
            <person name="Daum C."/>
            <person name="Ng V."/>
            <person name="Clum A."/>
            <person name="Steindorff A."/>
            <person name="Ohm R.A."/>
            <person name="Martin F."/>
            <person name="Silar P."/>
            <person name="Natvig D.O."/>
            <person name="Lalanne C."/>
            <person name="Gautier V."/>
            <person name="Ament-Velasquez S.L."/>
            <person name="Kruys A."/>
            <person name="Hutchinson M.I."/>
            <person name="Powell A.J."/>
            <person name="Barry K."/>
            <person name="Miller A.N."/>
            <person name="Grigoriev I.V."/>
            <person name="Debuchy R."/>
            <person name="Gladieux P."/>
            <person name="Hiltunen Thoren M."/>
            <person name="Johannesson H."/>
        </authorList>
    </citation>
    <scope>NUCLEOTIDE SEQUENCE</scope>
    <source>
        <strain evidence="8">CBS 508.74</strain>
    </source>
</reference>
<dbReference type="AlphaFoldDB" id="A0AAN6TLG4"/>
<evidence type="ECO:0000256" key="4">
    <source>
        <dbReference type="ARBA" id="ARBA00023136"/>
    </source>
</evidence>
<protein>
    <recommendedName>
        <fullName evidence="7">G-protein coupled receptors family 2 profile 2 domain-containing protein</fullName>
    </recommendedName>
</protein>
<dbReference type="GO" id="GO:0007166">
    <property type="term" value="P:cell surface receptor signaling pathway"/>
    <property type="evidence" value="ECO:0007669"/>
    <property type="project" value="InterPro"/>
</dbReference>
<dbReference type="SUPFAM" id="SSF81321">
    <property type="entry name" value="Family A G protein-coupled receptor-like"/>
    <property type="match status" value="1"/>
</dbReference>
<dbReference type="InterPro" id="IPR017981">
    <property type="entry name" value="GPCR_2-like_7TM"/>
</dbReference>
<evidence type="ECO:0000256" key="5">
    <source>
        <dbReference type="SAM" id="MobiDB-lite"/>
    </source>
</evidence>
<dbReference type="Gene3D" id="1.20.1070.10">
    <property type="entry name" value="Rhodopsin 7-helix transmembrane proteins"/>
    <property type="match status" value="1"/>
</dbReference>
<feature type="region of interest" description="Disordered" evidence="5">
    <location>
        <begin position="299"/>
        <end position="346"/>
    </location>
</feature>
<dbReference type="GO" id="GO:0004930">
    <property type="term" value="F:G protein-coupled receptor activity"/>
    <property type="evidence" value="ECO:0007669"/>
    <property type="project" value="InterPro"/>
</dbReference>